<dbReference type="InterPro" id="IPR047182">
    <property type="entry name" value="MRM1"/>
</dbReference>
<reference evidence="8" key="1">
    <citation type="submission" date="2018-06" db="EMBL/GenBank/DDBJ databases">
        <authorList>
            <person name="Guldener U."/>
        </authorList>
    </citation>
    <scope>NUCLEOTIDE SEQUENCE [LARGE SCALE GENOMIC DNA]</scope>
    <source>
        <strain evidence="8">UTAD17</strain>
    </source>
</reference>
<evidence type="ECO:0000256" key="5">
    <source>
        <dbReference type="ARBA" id="ARBA00022691"/>
    </source>
</evidence>
<keyword evidence="5" id="KW-0949">S-adenosyl-L-methionine</keyword>
<dbReference type="AlphaFoldDB" id="A0A376BAM9"/>
<protein>
    <submittedName>
        <fullName evidence="7">Related to rRNA methyltransferase, mitochondrial</fullName>
    </submittedName>
</protein>
<dbReference type="SUPFAM" id="SSF55315">
    <property type="entry name" value="L30e-like"/>
    <property type="match status" value="1"/>
</dbReference>
<proteinExistence type="inferred from homology"/>
<dbReference type="Proteomes" id="UP000262825">
    <property type="component" value="Unassembled WGS sequence"/>
</dbReference>
<dbReference type="InterPro" id="IPR001537">
    <property type="entry name" value="SpoU_MeTrfase"/>
</dbReference>
<accession>A0A376BAM9</accession>
<keyword evidence="2" id="KW-0698">rRNA processing</keyword>
<dbReference type="InterPro" id="IPR029064">
    <property type="entry name" value="Ribosomal_eL30-like_sf"/>
</dbReference>
<dbReference type="VEuPathDB" id="FungiDB:SCODWIG_03365"/>
<dbReference type="PANTHER" id="PTHR46103">
    <property type="entry name" value="RRNA METHYLTRANSFERASE 1, MITOCHONDRIAL"/>
    <property type="match status" value="1"/>
</dbReference>
<dbReference type="NCBIfam" id="TIGR00186">
    <property type="entry name" value="rRNA_methyl_3"/>
    <property type="match status" value="1"/>
</dbReference>
<dbReference type="InterPro" id="IPR029028">
    <property type="entry name" value="Alpha/beta_knot_MTases"/>
</dbReference>
<evidence type="ECO:0000256" key="3">
    <source>
        <dbReference type="ARBA" id="ARBA00022603"/>
    </source>
</evidence>
<keyword evidence="3 7" id="KW-0489">Methyltransferase</keyword>
<evidence type="ECO:0000313" key="7">
    <source>
        <dbReference type="EMBL" id="SSD61604.1"/>
    </source>
</evidence>
<feature type="domain" description="tRNA/rRNA methyltransferase SpoU type" evidence="6">
    <location>
        <begin position="255"/>
        <end position="411"/>
    </location>
</feature>
<dbReference type="Pfam" id="PF00588">
    <property type="entry name" value="SpoU_methylase"/>
    <property type="match status" value="1"/>
</dbReference>
<dbReference type="CDD" id="cd18105">
    <property type="entry name" value="SpoU-like_MRM1"/>
    <property type="match status" value="1"/>
</dbReference>
<dbReference type="InterPro" id="IPR029026">
    <property type="entry name" value="tRNA_m1G_MTases_N"/>
</dbReference>
<evidence type="ECO:0000256" key="2">
    <source>
        <dbReference type="ARBA" id="ARBA00022552"/>
    </source>
</evidence>
<keyword evidence="4 7" id="KW-0808">Transferase</keyword>
<dbReference type="Gene3D" id="3.30.1330.30">
    <property type="match status" value="1"/>
</dbReference>
<organism evidence="7 8">
    <name type="scientific">Saccharomycodes ludwigii</name>
    <dbReference type="NCBI Taxonomy" id="36035"/>
    <lineage>
        <taxon>Eukaryota</taxon>
        <taxon>Fungi</taxon>
        <taxon>Dikarya</taxon>
        <taxon>Ascomycota</taxon>
        <taxon>Saccharomycotina</taxon>
        <taxon>Saccharomycetes</taxon>
        <taxon>Saccharomycodales</taxon>
        <taxon>Saccharomycodaceae</taxon>
        <taxon>Saccharomycodes</taxon>
    </lineage>
</organism>
<dbReference type="GO" id="GO:0003723">
    <property type="term" value="F:RNA binding"/>
    <property type="evidence" value="ECO:0007669"/>
    <property type="project" value="InterPro"/>
</dbReference>
<evidence type="ECO:0000259" key="6">
    <source>
        <dbReference type="Pfam" id="PF00588"/>
    </source>
</evidence>
<name>A0A376BAM9_9ASCO</name>
<gene>
    <name evidence="7" type="ORF">SCODWIG_03365</name>
</gene>
<dbReference type="OrthoDB" id="270651at2759"/>
<dbReference type="InterPro" id="IPR047261">
    <property type="entry name" value="MRM1_MeTrfase_dom"/>
</dbReference>
<dbReference type="Gene3D" id="3.40.1280.10">
    <property type="match status" value="1"/>
</dbReference>
<keyword evidence="8" id="KW-1185">Reference proteome</keyword>
<sequence>MFRSTLNLKYAIGSKRSSSTPISKGINIEKLLPRNQRIKAWERTGESKEVYFKRKHAHQHAKEKAKKLEVLTEQRTKFNQYNFRKTSSKKSDTLIKRAEKDVNPFFDYIYGTNAVRAALLCRPALENKRLLYYKELSPEFVKLCNDKGIPTTLVEDKTELDKLCNNIAATGFGSGKLKKSVHNNIVLECKKYIAKEIDTLPKVAESLGEDVTVCASTGLPFSYYETNEENRNDYNVTKVLQNVLINGAKDHPVGLYLDEIQDPHNMGAILRSAYYLGCDFVVVSHKNCCSVSNGIVRKVSSGATELLPIFTTSKPLKFLSSSQQNGWVIVSGDLLENANKFTRNKFVDDAEEINKLKLPVLLVVGNEGDGIRTQLKKLSDFFITIPFNNTISKRNDVIDSLNVSVATALLLNNLCK</sequence>
<comment type="similarity">
    <text evidence="1">Belongs to the class IV-like SAM-binding methyltransferase superfamily. RNA methyltransferase TrmH family.</text>
</comment>
<dbReference type="PANTHER" id="PTHR46103:SF1">
    <property type="entry name" value="RRNA METHYLTRANSFERASE 1, MITOCHONDRIAL"/>
    <property type="match status" value="1"/>
</dbReference>
<dbReference type="GO" id="GO:0016435">
    <property type="term" value="F:rRNA (guanine) methyltransferase activity"/>
    <property type="evidence" value="ECO:0007669"/>
    <property type="project" value="TreeGrafter"/>
</dbReference>
<dbReference type="SUPFAM" id="SSF75217">
    <property type="entry name" value="alpha/beta knot"/>
    <property type="match status" value="1"/>
</dbReference>
<evidence type="ECO:0000256" key="1">
    <source>
        <dbReference type="ARBA" id="ARBA00007228"/>
    </source>
</evidence>
<evidence type="ECO:0000256" key="4">
    <source>
        <dbReference type="ARBA" id="ARBA00022679"/>
    </source>
</evidence>
<evidence type="ECO:0000313" key="8">
    <source>
        <dbReference type="Proteomes" id="UP000262825"/>
    </source>
</evidence>
<dbReference type="EMBL" id="UFAJ01000783">
    <property type="protein sequence ID" value="SSD61604.1"/>
    <property type="molecule type" value="Genomic_DNA"/>
</dbReference>
<dbReference type="GO" id="GO:0005739">
    <property type="term" value="C:mitochondrion"/>
    <property type="evidence" value="ECO:0007669"/>
    <property type="project" value="TreeGrafter"/>
</dbReference>
<dbReference type="InterPro" id="IPR004441">
    <property type="entry name" value="rRNA_MeTrfase_TrmH"/>
</dbReference>